<dbReference type="GO" id="GO:0030674">
    <property type="term" value="F:protein-macromolecule adaptor activity"/>
    <property type="evidence" value="ECO:0007669"/>
    <property type="project" value="TreeGrafter"/>
</dbReference>
<dbReference type="AlphaFoldDB" id="A0A183L9G8"/>
<dbReference type="STRING" id="48269.A0A183L9G8"/>
<evidence type="ECO:0000256" key="3">
    <source>
        <dbReference type="SAM" id="MobiDB-lite"/>
    </source>
</evidence>
<name>A0A183L9G8_9TREM</name>
<dbReference type="GO" id="GO:0034272">
    <property type="term" value="C:phosphatidylinositol 3-kinase complex, class III, type II"/>
    <property type="evidence" value="ECO:0007669"/>
    <property type="project" value="TreeGrafter"/>
</dbReference>
<evidence type="ECO:0000256" key="2">
    <source>
        <dbReference type="SAM" id="Coils"/>
    </source>
</evidence>
<feature type="region of interest" description="Disordered" evidence="3">
    <location>
        <begin position="273"/>
        <end position="298"/>
    </location>
</feature>
<evidence type="ECO:0000256" key="1">
    <source>
        <dbReference type="ARBA" id="ARBA00005965"/>
    </source>
</evidence>
<dbReference type="Proteomes" id="UP000277204">
    <property type="component" value="Unassembled WGS sequence"/>
</dbReference>
<dbReference type="GO" id="GO:0006995">
    <property type="term" value="P:cellular response to nitrogen starvation"/>
    <property type="evidence" value="ECO:0007669"/>
    <property type="project" value="TreeGrafter"/>
</dbReference>
<proteinExistence type="inferred from homology"/>
<protein>
    <submittedName>
        <fullName evidence="4">Uncharacterized protein</fullName>
    </submittedName>
</protein>
<dbReference type="GO" id="GO:0043548">
    <property type="term" value="F:phosphatidylinositol 3-kinase binding"/>
    <property type="evidence" value="ECO:0007669"/>
    <property type="project" value="TreeGrafter"/>
</dbReference>
<dbReference type="GO" id="GO:0000407">
    <property type="term" value="C:phagophore assembly site"/>
    <property type="evidence" value="ECO:0007669"/>
    <property type="project" value="TreeGrafter"/>
</dbReference>
<dbReference type="GO" id="GO:0000423">
    <property type="term" value="P:mitophagy"/>
    <property type="evidence" value="ECO:0007669"/>
    <property type="project" value="TreeGrafter"/>
</dbReference>
<evidence type="ECO:0000313" key="4">
    <source>
        <dbReference type="EMBL" id="VDO48288.1"/>
    </source>
</evidence>
<comment type="similarity">
    <text evidence="1">Belongs to the beclin family.</text>
</comment>
<dbReference type="Pfam" id="PF04111">
    <property type="entry name" value="APG6"/>
    <property type="match status" value="1"/>
</dbReference>
<dbReference type="PANTHER" id="PTHR12768">
    <property type="entry name" value="BECLIN 1"/>
    <property type="match status" value="1"/>
</dbReference>
<dbReference type="PANTHER" id="PTHR12768:SF4">
    <property type="entry name" value="BECLIN-1"/>
    <property type="match status" value="1"/>
</dbReference>
<feature type="coiled-coil region" evidence="2">
    <location>
        <begin position="309"/>
        <end position="399"/>
    </location>
</feature>
<evidence type="ECO:0000313" key="5">
    <source>
        <dbReference type="Proteomes" id="UP000277204"/>
    </source>
</evidence>
<dbReference type="Gene3D" id="1.10.418.40">
    <property type="entry name" value="Autophagy protein 6/Beclin 1"/>
    <property type="match status" value="1"/>
</dbReference>
<keyword evidence="2" id="KW-0175">Coiled coil</keyword>
<keyword evidence="5" id="KW-1185">Reference proteome</keyword>
<dbReference type="EMBL" id="UZAI01000083">
    <property type="protein sequence ID" value="VDO48288.1"/>
    <property type="molecule type" value="Genomic_DNA"/>
</dbReference>
<reference evidence="4 5" key="1">
    <citation type="submission" date="2018-11" db="EMBL/GenBank/DDBJ databases">
        <authorList>
            <consortium name="Pathogen Informatics"/>
        </authorList>
    </citation>
    <scope>NUCLEOTIDE SEQUENCE [LARGE SCALE GENOMIC DNA]</scope>
    <source>
        <strain evidence="4 5">Zambia</strain>
    </source>
</reference>
<accession>A0A183L9G8</accession>
<dbReference type="InterPro" id="IPR040455">
    <property type="entry name" value="Atg6_BARA"/>
</dbReference>
<sequence>MSQKTSTFTTGQFVGASSSNDSLLGSRIPYQPVCQRCFNPLQLDQDFEHLQKTELLTLIDATTADSETSDPINLVPVKNSTTPRPRFIVPPNSALSLLNDEEDPLETLQSYAGPTSSLDHRLKVNACLFDVLSGRTEVDHPLCQECADTLLLAKQQCLEFQEEEMKCLQFYLSYLDSTAGKIEAKLKSKQAFKLKSTQKTESKNLSCETITQSHDQVPENHSTITSSENKIVFDKIVGDDDTTVHDANNELASDSTLIDSVLSLTFDDNNDSDNYFYDDDDGGGGNDDDEEDNNNIGDSSYAVKIDKNIKKYTSNRKKYGTNVSELEQTLNALQSNLNELIIENEKLDKQIIQDTVELEKRTEELDRATTQYNDQKLALIEAEEEMQCLESRLSYARNHLHRLQRTNVLNIAFPIWYDGHIGVINGLHLGRLPNRPVSVLTIIIT</sequence>
<dbReference type="GO" id="GO:0034271">
    <property type="term" value="C:phosphatidylinositol 3-kinase complex, class III, type I"/>
    <property type="evidence" value="ECO:0007669"/>
    <property type="project" value="TreeGrafter"/>
</dbReference>
<dbReference type="GO" id="GO:0000045">
    <property type="term" value="P:autophagosome assembly"/>
    <property type="evidence" value="ECO:0007669"/>
    <property type="project" value="TreeGrafter"/>
</dbReference>
<organism evidence="4 5">
    <name type="scientific">Schistosoma margrebowiei</name>
    <dbReference type="NCBI Taxonomy" id="48269"/>
    <lineage>
        <taxon>Eukaryota</taxon>
        <taxon>Metazoa</taxon>
        <taxon>Spiralia</taxon>
        <taxon>Lophotrochozoa</taxon>
        <taxon>Platyhelminthes</taxon>
        <taxon>Trematoda</taxon>
        <taxon>Digenea</taxon>
        <taxon>Strigeidida</taxon>
        <taxon>Schistosomatoidea</taxon>
        <taxon>Schistosomatidae</taxon>
        <taxon>Schistosoma</taxon>
    </lineage>
</organism>
<dbReference type="InterPro" id="IPR038274">
    <property type="entry name" value="Atg6/Beclin_C_sf"/>
</dbReference>
<dbReference type="Gene3D" id="6.10.250.3110">
    <property type="match status" value="1"/>
</dbReference>
<dbReference type="GO" id="GO:0045324">
    <property type="term" value="P:late endosome to vacuole transport"/>
    <property type="evidence" value="ECO:0007669"/>
    <property type="project" value="TreeGrafter"/>
</dbReference>
<gene>
    <name evidence="4" type="ORF">SMRZ_LOCUS443</name>
</gene>
<feature type="compositionally biased region" description="Acidic residues" evidence="3">
    <location>
        <begin position="273"/>
        <end position="293"/>
    </location>
</feature>
<dbReference type="InterPro" id="IPR007243">
    <property type="entry name" value="Atg6/Beclin"/>
</dbReference>